<proteinExistence type="predicted"/>
<dbReference type="AlphaFoldDB" id="R9GT27"/>
<dbReference type="Proteomes" id="UP000014174">
    <property type="component" value="Unassembled WGS sequence"/>
</dbReference>
<comment type="caution">
    <text evidence="2">The sequence shown here is derived from an EMBL/GenBank/DDBJ whole genome shotgun (WGS) entry which is preliminary data.</text>
</comment>
<feature type="compositionally biased region" description="Basic and acidic residues" evidence="1">
    <location>
        <begin position="69"/>
        <end position="103"/>
    </location>
</feature>
<evidence type="ECO:0000313" key="3">
    <source>
        <dbReference type="Proteomes" id="UP000014174"/>
    </source>
</evidence>
<organism evidence="2 3">
    <name type="scientific">Arcticibacter svalbardensis MN12-7</name>
    <dbReference type="NCBI Taxonomy" id="1150600"/>
    <lineage>
        <taxon>Bacteria</taxon>
        <taxon>Pseudomonadati</taxon>
        <taxon>Bacteroidota</taxon>
        <taxon>Sphingobacteriia</taxon>
        <taxon>Sphingobacteriales</taxon>
        <taxon>Sphingobacteriaceae</taxon>
        <taxon>Arcticibacter</taxon>
    </lineage>
</organism>
<sequence>MKKSIITALLFAGFATAGFSQERNIQRVDRNDKRMESPEQQSRLATDRMDKQLSLSENQKTQIYNLNLDRAKKMNKAHEKAEKQRMEQHKKMQAEHASSDRKINSVLSPAQQSKYASLKKERADKFKGRKGNHNNRNKNRTSRNASPKNRPESDHKL</sequence>
<feature type="compositionally biased region" description="Basic residues" evidence="1">
    <location>
        <begin position="127"/>
        <end position="141"/>
    </location>
</feature>
<evidence type="ECO:0000256" key="1">
    <source>
        <dbReference type="SAM" id="MobiDB-lite"/>
    </source>
</evidence>
<feature type="compositionally biased region" description="Polar residues" evidence="1">
    <location>
        <begin position="53"/>
        <end position="65"/>
    </location>
</feature>
<protein>
    <recommendedName>
        <fullName evidence="4">DUF4890 domain-containing protein</fullName>
    </recommendedName>
</protein>
<dbReference type="OrthoDB" id="1448514at2"/>
<feature type="compositionally biased region" description="Basic and acidic residues" evidence="1">
    <location>
        <begin position="25"/>
        <end position="37"/>
    </location>
</feature>
<keyword evidence="3" id="KW-1185">Reference proteome</keyword>
<reference evidence="2 3" key="1">
    <citation type="journal article" date="2013" name="Genome Announc.">
        <title>Draft Genome Sequence of Arcticibacter svalbardensis Strain MN12-7T, a Member of the Family Sphingobacteriaceae Isolated from an Arctic Soil Sample.</title>
        <authorList>
            <person name="Shivaji S."/>
            <person name="Ara S."/>
            <person name="Prasad S."/>
            <person name="Manasa B.P."/>
            <person name="Begum Z."/>
            <person name="Singh A."/>
            <person name="Kumar Pinnaka A."/>
        </authorList>
    </citation>
    <scope>NUCLEOTIDE SEQUENCE [LARGE SCALE GENOMIC DNA]</scope>
    <source>
        <strain evidence="2 3">MN12-7</strain>
    </source>
</reference>
<dbReference type="eggNOG" id="ENOG5033AAP">
    <property type="taxonomic scope" value="Bacteria"/>
</dbReference>
<feature type="compositionally biased region" description="Polar residues" evidence="1">
    <location>
        <begin position="105"/>
        <end position="115"/>
    </location>
</feature>
<dbReference type="RefSeq" id="WP_016195211.1">
    <property type="nucleotide sequence ID" value="NZ_AQPN01000076.1"/>
</dbReference>
<feature type="region of interest" description="Disordered" evidence="1">
    <location>
        <begin position="25"/>
        <end position="157"/>
    </location>
</feature>
<gene>
    <name evidence="2" type="ORF">ADIARSV_1976</name>
</gene>
<evidence type="ECO:0008006" key="4">
    <source>
        <dbReference type="Google" id="ProtNLM"/>
    </source>
</evidence>
<evidence type="ECO:0000313" key="2">
    <source>
        <dbReference type="EMBL" id="EOR94871.1"/>
    </source>
</evidence>
<dbReference type="EMBL" id="AQPN01000076">
    <property type="protein sequence ID" value="EOR94871.1"/>
    <property type="molecule type" value="Genomic_DNA"/>
</dbReference>
<name>R9GT27_9SPHI</name>
<accession>R9GT27</accession>